<evidence type="ECO:0000256" key="1">
    <source>
        <dbReference type="SAM" id="MobiDB-lite"/>
    </source>
</evidence>
<feature type="compositionally biased region" description="Acidic residues" evidence="1">
    <location>
        <begin position="109"/>
        <end position="124"/>
    </location>
</feature>
<dbReference type="Pfam" id="PF24580">
    <property type="entry name" value="DUF7607"/>
    <property type="match status" value="1"/>
</dbReference>
<dbReference type="Proteomes" id="UP001280581">
    <property type="component" value="Unassembled WGS sequence"/>
</dbReference>
<evidence type="ECO:0000313" key="4">
    <source>
        <dbReference type="Proteomes" id="UP001280581"/>
    </source>
</evidence>
<feature type="region of interest" description="Disordered" evidence="1">
    <location>
        <begin position="102"/>
        <end position="124"/>
    </location>
</feature>
<organism evidence="3 4">
    <name type="scientific">Pseudopithomyces chartarum</name>
    <dbReference type="NCBI Taxonomy" id="1892770"/>
    <lineage>
        <taxon>Eukaryota</taxon>
        <taxon>Fungi</taxon>
        <taxon>Dikarya</taxon>
        <taxon>Ascomycota</taxon>
        <taxon>Pezizomycotina</taxon>
        <taxon>Dothideomycetes</taxon>
        <taxon>Pleosporomycetidae</taxon>
        <taxon>Pleosporales</taxon>
        <taxon>Massarineae</taxon>
        <taxon>Didymosphaeriaceae</taxon>
        <taxon>Pseudopithomyces</taxon>
    </lineage>
</organism>
<feature type="region of interest" description="Disordered" evidence="1">
    <location>
        <begin position="330"/>
        <end position="371"/>
    </location>
</feature>
<reference evidence="3 4" key="1">
    <citation type="submission" date="2021-02" db="EMBL/GenBank/DDBJ databases">
        <title>Genome assembly of Pseudopithomyces chartarum.</title>
        <authorList>
            <person name="Jauregui R."/>
            <person name="Singh J."/>
            <person name="Voisey C."/>
        </authorList>
    </citation>
    <scope>NUCLEOTIDE SEQUENCE [LARGE SCALE GENOMIC DNA]</scope>
    <source>
        <strain evidence="3 4">AGR01</strain>
    </source>
</reference>
<sequence length="531" mass="61643">MDPNRKPQKRATLVPVLSSQNHSNNYPPLHVEENHDYLRHWEGKGPEGDEIVDWGDLHQNEGEQAEILTEEEDLADDDVSLQPAEANYEHLRHWEGDASDGDKIVSWSDLDEDEGDDTEDDAESYGDAELNAAETAFIQARERKEARKRALSENVIVEIINESIETFSEKWKPGKGHELTSRAIKRAFDPPRLLREAEIRGNRKELIKRYQNDIEHFKHRLDELAEEILDRHGDSTQDEMRKLCQILGTHVENLEEAKWFLSVYGNALDGDFEGYIDDESDSAWSVENDDREMLVDVENPSDDPIIVDEESYPTSVSEVHRNDQGVQNKVHENDQGDRIPKAGTTTNRASYQMTTPIKPNTAPKLHVPRRDEPENSSILAISHWSMKDLVARKDRKRIVMKVFRNLAPEQREMIRTRFQAVKKSNMLREIENCIDMFKRKEKRMLGVLPSDLTKIRTITHFFLCWWFGNDHMHETLSQEQLDELAVDLQNSDDLEFFYDWVEIILHKTFTTEAFRFAEEDIITISDDEAPP</sequence>
<name>A0AAN6LQN6_9PLEO</name>
<protein>
    <recommendedName>
        <fullName evidence="2">DUF7607 domain-containing protein</fullName>
    </recommendedName>
</protein>
<keyword evidence="4" id="KW-1185">Reference proteome</keyword>
<dbReference type="InterPro" id="IPR056026">
    <property type="entry name" value="DUF7607"/>
</dbReference>
<evidence type="ECO:0000259" key="2">
    <source>
        <dbReference type="Pfam" id="PF24580"/>
    </source>
</evidence>
<dbReference type="AlphaFoldDB" id="A0AAN6LQN6"/>
<feature type="domain" description="DUF7607" evidence="2">
    <location>
        <begin position="156"/>
        <end position="265"/>
    </location>
</feature>
<evidence type="ECO:0000313" key="3">
    <source>
        <dbReference type="EMBL" id="KAK3202272.1"/>
    </source>
</evidence>
<feature type="compositionally biased region" description="Basic and acidic residues" evidence="1">
    <location>
        <begin position="330"/>
        <end position="340"/>
    </location>
</feature>
<comment type="caution">
    <text evidence="3">The sequence shown here is derived from an EMBL/GenBank/DDBJ whole genome shotgun (WGS) entry which is preliminary data.</text>
</comment>
<feature type="compositionally biased region" description="Polar residues" evidence="1">
    <location>
        <begin position="343"/>
        <end position="358"/>
    </location>
</feature>
<gene>
    <name evidence="3" type="ORF">GRF29_161g678693</name>
</gene>
<proteinExistence type="predicted"/>
<dbReference type="EMBL" id="WVTA01000014">
    <property type="protein sequence ID" value="KAK3202272.1"/>
    <property type="molecule type" value="Genomic_DNA"/>
</dbReference>
<accession>A0AAN6LQN6</accession>